<feature type="non-terminal residue" evidence="6">
    <location>
        <position position="1"/>
    </location>
</feature>
<dbReference type="InterPro" id="IPR006664">
    <property type="entry name" value="OMP_bac"/>
</dbReference>
<sequence length="322" mass="35645">LKSDFFQADELAGYHVDSGRRYKIGYTSQNNPRIWNSTSLLDTHADISVVEAAFGSSNELIFESDAQSPRIYFYIPQSGRLRITRPDGTPVLERNVSAGQNFVTHDELPVGISTLHFEVSAGQQVLYQEVHKIYNNSDQTLDVGDWDYHFAAGIIYGQEVVFNEFYLGFSVRLNPEPSPTATNTSLNQAPVMELETSLPEPKPELLDVASFAFNTAVTPVTSAMSDLRLRMQEDVNCRVVLTGHTDSLGNDDINQRYSEKRATFVESYLIEGGISPSRISTNGAGARVPVADNATEVGRAANRRVEAELKCNINDSDVRGKK</sequence>
<evidence type="ECO:0000313" key="6">
    <source>
        <dbReference type="EMBL" id="MCW8336388.1"/>
    </source>
</evidence>
<feature type="domain" description="OmpA-like" evidence="5">
    <location>
        <begin position="193"/>
        <end position="313"/>
    </location>
</feature>
<protein>
    <submittedName>
        <fullName evidence="6">OmpA family protein</fullName>
    </submittedName>
</protein>
<name>A0A9X3HU99_9VIBR</name>
<evidence type="ECO:0000256" key="4">
    <source>
        <dbReference type="PROSITE-ProRule" id="PRU00473"/>
    </source>
</evidence>
<dbReference type="Pfam" id="PF00691">
    <property type="entry name" value="OmpA"/>
    <property type="match status" value="1"/>
</dbReference>
<keyword evidence="3" id="KW-0998">Cell outer membrane</keyword>
<dbReference type="InterPro" id="IPR050330">
    <property type="entry name" value="Bact_OuterMem_StrucFunc"/>
</dbReference>
<dbReference type="PRINTS" id="PR01021">
    <property type="entry name" value="OMPADOMAIN"/>
</dbReference>
<dbReference type="SUPFAM" id="SSF103088">
    <property type="entry name" value="OmpA-like"/>
    <property type="match status" value="1"/>
</dbReference>
<dbReference type="Proteomes" id="UP001155586">
    <property type="component" value="Unassembled WGS sequence"/>
</dbReference>
<evidence type="ECO:0000256" key="1">
    <source>
        <dbReference type="ARBA" id="ARBA00004442"/>
    </source>
</evidence>
<dbReference type="InterPro" id="IPR036737">
    <property type="entry name" value="OmpA-like_sf"/>
</dbReference>
<organism evidence="6 7">
    <name type="scientific">Vibrio paucivorans</name>
    <dbReference type="NCBI Taxonomy" id="2829489"/>
    <lineage>
        <taxon>Bacteria</taxon>
        <taxon>Pseudomonadati</taxon>
        <taxon>Pseudomonadota</taxon>
        <taxon>Gammaproteobacteria</taxon>
        <taxon>Vibrionales</taxon>
        <taxon>Vibrionaceae</taxon>
        <taxon>Vibrio</taxon>
    </lineage>
</organism>
<keyword evidence="7" id="KW-1185">Reference proteome</keyword>
<dbReference type="PANTHER" id="PTHR30329">
    <property type="entry name" value="STATOR ELEMENT OF FLAGELLAR MOTOR COMPLEX"/>
    <property type="match status" value="1"/>
</dbReference>
<dbReference type="PANTHER" id="PTHR30329:SF21">
    <property type="entry name" value="LIPOPROTEIN YIAD-RELATED"/>
    <property type="match status" value="1"/>
</dbReference>
<proteinExistence type="predicted"/>
<dbReference type="CDD" id="cd07185">
    <property type="entry name" value="OmpA_C-like"/>
    <property type="match status" value="1"/>
</dbReference>
<dbReference type="GO" id="GO:0009279">
    <property type="term" value="C:cell outer membrane"/>
    <property type="evidence" value="ECO:0007669"/>
    <property type="project" value="UniProtKB-SubCell"/>
</dbReference>
<evidence type="ECO:0000256" key="3">
    <source>
        <dbReference type="ARBA" id="ARBA00023237"/>
    </source>
</evidence>
<dbReference type="PROSITE" id="PS51123">
    <property type="entry name" value="OMPA_2"/>
    <property type="match status" value="1"/>
</dbReference>
<comment type="caution">
    <text evidence="6">The sequence shown here is derived from an EMBL/GenBank/DDBJ whole genome shotgun (WGS) entry which is preliminary data.</text>
</comment>
<dbReference type="PRINTS" id="PR01023">
    <property type="entry name" value="NAFLGMOTY"/>
</dbReference>
<dbReference type="RefSeq" id="WP_265689475.1">
    <property type="nucleotide sequence ID" value="NZ_JAKRRX010000229.1"/>
</dbReference>
<accession>A0A9X3HU99</accession>
<comment type="subcellular location">
    <subcellularLocation>
        <location evidence="1">Cell outer membrane</location>
    </subcellularLocation>
</comment>
<evidence type="ECO:0000256" key="2">
    <source>
        <dbReference type="ARBA" id="ARBA00023136"/>
    </source>
</evidence>
<dbReference type="EMBL" id="JAKRRX010000229">
    <property type="protein sequence ID" value="MCW8336388.1"/>
    <property type="molecule type" value="Genomic_DNA"/>
</dbReference>
<dbReference type="InterPro" id="IPR006665">
    <property type="entry name" value="OmpA-like"/>
</dbReference>
<evidence type="ECO:0000313" key="7">
    <source>
        <dbReference type="Proteomes" id="UP001155586"/>
    </source>
</evidence>
<evidence type="ECO:0000259" key="5">
    <source>
        <dbReference type="PROSITE" id="PS51123"/>
    </source>
</evidence>
<keyword evidence="2 4" id="KW-0472">Membrane</keyword>
<dbReference type="AlphaFoldDB" id="A0A9X3HU99"/>
<dbReference type="Gene3D" id="3.30.1330.60">
    <property type="entry name" value="OmpA-like domain"/>
    <property type="match status" value="1"/>
</dbReference>
<reference evidence="6" key="1">
    <citation type="submission" date="2022-02" db="EMBL/GenBank/DDBJ databases">
        <title>Vibrio sp. nov., a new bacterium isolated from Bohai sea, China.</title>
        <authorList>
            <person name="Yuan Y."/>
        </authorList>
    </citation>
    <scope>NUCLEOTIDE SEQUENCE</scope>
    <source>
        <strain evidence="6">DBSS07</strain>
    </source>
</reference>
<gene>
    <name evidence="6" type="ORF">MD483_21495</name>
</gene>